<sequence>MAAPTWVFSMFAFIGFACVTVPLPWHMESWNVGTCMYMIWTGLACLNLFINSVVWSHDVLDKAPVWCDISTRFMIGSAVAIPAASLCINRRLYHIASVSTVMKTRAQRRRDIMVDLSIGLGIPILEMVLQYVVQGHRFNIYEEVGCYPFTYNTPPAYPLVFAWPVAIGCVSAVYCALTIRELAQRRAQFKELLSANQNLSSGRYFRLMGLAGVEILGTVPIGCYSIYLNASAEQIEPWISWENVHSNFSRVRQYPSIVWRSSTLGENSIELSRWIVVVCALIFFAFFGFADEARKHYKIALTSAAKTLGVSTASWGNDLYVLPTALFCRFD</sequence>
<dbReference type="AlphaFoldDB" id="A0A5M3MZQ0"/>
<keyword evidence="7 10" id="KW-0472">Membrane</keyword>
<dbReference type="PRINTS" id="PR00899">
    <property type="entry name" value="GPCRSTE3"/>
</dbReference>
<feature type="transmembrane region" description="Helical" evidence="10">
    <location>
        <begin position="271"/>
        <end position="290"/>
    </location>
</feature>
<evidence type="ECO:0000256" key="4">
    <source>
        <dbReference type="ARBA" id="ARBA00022692"/>
    </source>
</evidence>
<dbReference type="KEGG" id="cput:CONPUDRAFT_50530"/>
<dbReference type="PRINTS" id="PR00901">
    <property type="entry name" value="PHEROMONEBAR"/>
</dbReference>
<reference evidence="12" key="1">
    <citation type="journal article" date="2012" name="Science">
        <title>The Paleozoic origin of enzymatic lignin decomposition reconstructed from 31 fungal genomes.</title>
        <authorList>
            <person name="Floudas D."/>
            <person name="Binder M."/>
            <person name="Riley R."/>
            <person name="Barry K."/>
            <person name="Blanchette R.A."/>
            <person name="Henrissat B."/>
            <person name="Martinez A.T."/>
            <person name="Otillar R."/>
            <person name="Spatafora J.W."/>
            <person name="Yadav J.S."/>
            <person name="Aerts A."/>
            <person name="Benoit I."/>
            <person name="Boyd A."/>
            <person name="Carlson A."/>
            <person name="Copeland A."/>
            <person name="Coutinho P.M."/>
            <person name="de Vries R.P."/>
            <person name="Ferreira P."/>
            <person name="Findley K."/>
            <person name="Foster B."/>
            <person name="Gaskell J."/>
            <person name="Glotzer D."/>
            <person name="Gorecki P."/>
            <person name="Heitman J."/>
            <person name="Hesse C."/>
            <person name="Hori C."/>
            <person name="Igarashi K."/>
            <person name="Jurgens J.A."/>
            <person name="Kallen N."/>
            <person name="Kersten P."/>
            <person name="Kohler A."/>
            <person name="Kuees U."/>
            <person name="Kumar T.K.A."/>
            <person name="Kuo A."/>
            <person name="LaButti K."/>
            <person name="Larrondo L.F."/>
            <person name="Lindquist E."/>
            <person name="Ling A."/>
            <person name="Lombard V."/>
            <person name="Lucas S."/>
            <person name="Lundell T."/>
            <person name="Martin R."/>
            <person name="McLaughlin D.J."/>
            <person name="Morgenstern I."/>
            <person name="Morin E."/>
            <person name="Murat C."/>
            <person name="Nagy L.G."/>
            <person name="Nolan M."/>
            <person name="Ohm R.A."/>
            <person name="Patyshakuliyeva A."/>
            <person name="Rokas A."/>
            <person name="Ruiz-Duenas F.J."/>
            <person name="Sabat G."/>
            <person name="Salamov A."/>
            <person name="Samejima M."/>
            <person name="Schmutz J."/>
            <person name="Slot J.C."/>
            <person name="St John F."/>
            <person name="Stenlid J."/>
            <person name="Sun H."/>
            <person name="Sun S."/>
            <person name="Syed K."/>
            <person name="Tsang A."/>
            <person name="Wiebenga A."/>
            <person name="Young D."/>
            <person name="Pisabarro A."/>
            <person name="Eastwood D.C."/>
            <person name="Martin F."/>
            <person name="Cullen D."/>
            <person name="Grigoriev I.V."/>
            <person name="Hibbett D.S."/>
        </authorList>
    </citation>
    <scope>NUCLEOTIDE SEQUENCE [LARGE SCALE GENOMIC DNA]</scope>
    <source>
        <strain evidence="12">RWD-64-598 SS2</strain>
    </source>
</reference>
<evidence type="ECO:0000256" key="7">
    <source>
        <dbReference type="ARBA" id="ARBA00023136"/>
    </source>
</evidence>
<proteinExistence type="inferred from homology"/>
<evidence type="ECO:0000313" key="12">
    <source>
        <dbReference type="Proteomes" id="UP000053558"/>
    </source>
</evidence>
<evidence type="ECO:0000256" key="9">
    <source>
        <dbReference type="ARBA" id="ARBA00023224"/>
    </source>
</evidence>
<keyword evidence="4 10" id="KW-0812">Transmembrane</keyword>
<feature type="transmembrane region" description="Helical" evidence="10">
    <location>
        <begin position="37"/>
        <end position="57"/>
    </location>
</feature>
<keyword evidence="8 11" id="KW-0675">Receptor</keyword>
<evidence type="ECO:0000256" key="8">
    <source>
        <dbReference type="ARBA" id="ARBA00023170"/>
    </source>
</evidence>
<comment type="subcellular location">
    <subcellularLocation>
        <location evidence="1">Membrane</location>
        <topology evidence="1">Multi-pass membrane protein</topology>
    </subcellularLocation>
</comment>
<evidence type="ECO:0000256" key="10">
    <source>
        <dbReference type="SAM" id="Phobius"/>
    </source>
</evidence>
<keyword evidence="5 10" id="KW-1133">Transmembrane helix</keyword>
<dbReference type="GeneID" id="19207397"/>
<dbReference type="GO" id="GO:0005886">
    <property type="term" value="C:plasma membrane"/>
    <property type="evidence" value="ECO:0007669"/>
    <property type="project" value="TreeGrafter"/>
</dbReference>
<feature type="transmembrane region" description="Helical" evidence="10">
    <location>
        <begin position="112"/>
        <end position="133"/>
    </location>
</feature>
<dbReference type="OrthoDB" id="2874149at2759"/>
<keyword evidence="9" id="KW-0807">Transducer</keyword>
<keyword evidence="12" id="KW-1185">Reference proteome</keyword>
<dbReference type="GO" id="GO:0000750">
    <property type="term" value="P:pheromone-dependent signal transduction involved in conjugation with cellular fusion"/>
    <property type="evidence" value="ECO:0007669"/>
    <property type="project" value="TreeGrafter"/>
</dbReference>
<evidence type="ECO:0000256" key="1">
    <source>
        <dbReference type="ARBA" id="ARBA00004141"/>
    </source>
</evidence>
<dbReference type="InterPro" id="IPR001499">
    <property type="entry name" value="GPCR_STE3"/>
</dbReference>
<feature type="transmembrane region" description="Helical" evidence="10">
    <location>
        <begin position="204"/>
        <end position="227"/>
    </location>
</feature>
<name>A0A5M3MZQ0_CONPW</name>
<accession>A0A5M3MZQ0</accession>
<dbReference type="CDD" id="cd14966">
    <property type="entry name" value="7tmD_STE3"/>
    <property type="match status" value="1"/>
</dbReference>
<dbReference type="GO" id="GO:0004934">
    <property type="term" value="F:mating-type alpha-factor pheromone receptor activity"/>
    <property type="evidence" value="ECO:0007669"/>
    <property type="project" value="InterPro"/>
</dbReference>
<feature type="transmembrane region" description="Helical" evidence="10">
    <location>
        <begin position="161"/>
        <end position="183"/>
    </location>
</feature>
<gene>
    <name evidence="11" type="ORF">CONPUDRAFT_50530</name>
</gene>
<dbReference type="EMBL" id="JH711575">
    <property type="protein sequence ID" value="EIW84608.1"/>
    <property type="molecule type" value="Genomic_DNA"/>
</dbReference>
<dbReference type="OMA" id="CDISTRF"/>
<dbReference type="PANTHER" id="PTHR28097:SF1">
    <property type="entry name" value="PHEROMONE A FACTOR RECEPTOR"/>
    <property type="match status" value="1"/>
</dbReference>
<evidence type="ECO:0000256" key="2">
    <source>
        <dbReference type="ARBA" id="ARBA00011085"/>
    </source>
</evidence>
<evidence type="ECO:0000256" key="3">
    <source>
        <dbReference type="ARBA" id="ARBA00022507"/>
    </source>
</evidence>
<organism evidence="11 12">
    <name type="scientific">Coniophora puteana (strain RWD-64-598)</name>
    <name type="common">Brown rot fungus</name>
    <dbReference type="NCBI Taxonomy" id="741705"/>
    <lineage>
        <taxon>Eukaryota</taxon>
        <taxon>Fungi</taxon>
        <taxon>Dikarya</taxon>
        <taxon>Basidiomycota</taxon>
        <taxon>Agaricomycotina</taxon>
        <taxon>Agaricomycetes</taxon>
        <taxon>Agaricomycetidae</taxon>
        <taxon>Boletales</taxon>
        <taxon>Coniophorineae</taxon>
        <taxon>Coniophoraceae</taxon>
        <taxon>Coniophora</taxon>
    </lineage>
</organism>
<dbReference type="Pfam" id="PF02076">
    <property type="entry name" value="STE3"/>
    <property type="match status" value="1"/>
</dbReference>
<evidence type="ECO:0000313" key="11">
    <source>
        <dbReference type="EMBL" id="EIW84608.1"/>
    </source>
</evidence>
<dbReference type="PANTHER" id="PTHR28097">
    <property type="entry name" value="PHEROMONE A FACTOR RECEPTOR"/>
    <property type="match status" value="1"/>
</dbReference>
<evidence type="ECO:0000256" key="5">
    <source>
        <dbReference type="ARBA" id="ARBA00022989"/>
    </source>
</evidence>
<comment type="caution">
    <text evidence="11">The sequence shown here is derived from an EMBL/GenBank/DDBJ whole genome shotgun (WGS) entry which is preliminary data.</text>
</comment>
<comment type="similarity">
    <text evidence="2">Belongs to the G-protein coupled receptor 4 family.</text>
</comment>
<dbReference type="RefSeq" id="XP_007765302.1">
    <property type="nucleotide sequence ID" value="XM_007767112.1"/>
</dbReference>
<dbReference type="Proteomes" id="UP000053558">
    <property type="component" value="Unassembled WGS sequence"/>
</dbReference>
<evidence type="ECO:0000256" key="6">
    <source>
        <dbReference type="ARBA" id="ARBA00023040"/>
    </source>
</evidence>
<keyword evidence="6" id="KW-0297">G-protein coupled receptor</keyword>
<feature type="transmembrane region" description="Helical" evidence="10">
    <location>
        <begin position="6"/>
        <end position="25"/>
    </location>
</feature>
<dbReference type="InterPro" id="IPR000481">
    <property type="entry name" value="GPCR_Pheromne_B_alpha_rcpt"/>
</dbReference>
<protein>
    <submittedName>
        <fullName evidence="11">STE3-like pheromone receptor</fullName>
    </submittedName>
</protein>
<keyword evidence="3" id="KW-0589">Pheromone response</keyword>